<dbReference type="PANTHER" id="PTHR13847:SF279">
    <property type="entry name" value="FAD DEPENDENT OXIDOREDUCTASE DOMAIN-CONTAINING PROTEIN-RELATED"/>
    <property type="match status" value="1"/>
</dbReference>
<name>A0A9P4XBD5_9HYPO</name>
<dbReference type="PANTHER" id="PTHR13847">
    <property type="entry name" value="SARCOSINE DEHYDROGENASE-RELATED"/>
    <property type="match status" value="1"/>
</dbReference>
<feature type="domain" description="FAD dependent oxidoreductase" evidence="1">
    <location>
        <begin position="40"/>
        <end position="415"/>
    </location>
</feature>
<protein>
    <submittedName>
        <fullName evidence="2">Gamma-glutamylputrescine oxidoreductase</fullName>
    </submittedName>
</protein>
<dbReference type="EMBL" id="QLNT01000016">
    <property type="protein sequence ID" value="KAF3066660.1"/>
    <property type="molecule type" value="Genomic_DNA"/>
</dbReference>
<reference evidence="2 3" key="1">
    <citation type="submission" date="2018-06" db="EMBL/GenBank/DDBJ databases">
        <title>Genome analysis of cellulolytic fungus Trichoderma lentiforme CFAM-422.</title>
        <authorList>
            <person name="Steindorff A.S."/>
            <person name="Formighieri E.F."/>
            <person name="Midorikawa G.E.O."/>
            <person name="Tamietti M.S."/>
            <person name="Ramos E.Z."/>
            <person name="Silva A.S."/>
            <person name="Bon E.P.S."/>
            <person name="Mendes T.D."/>
            <person name="Damaso M.C.T."/>
            <person name="Favaro L.C.L."/>
        </authorList>
    </citation>
    <scope>NUCLEOTIDE SEQUENCE [LARGE SCALE GENOMIC DNA]</scope>
    <source>
        <strain evidence="2 3">CFAM-422</strain>
    </source>
</reference>
<comment type="caution">
    <text evidence="2">The sequence shown here is derived from an EMBL/GenBank/DDBJ whole genome shotgun (WGS) entry which is preliminary data.</text>
</comment>
<organism evidence="2 3">
    <name type="scientific">Trichoderma lentiforme</name>
    <dbReference type="NCBI Taxonomy" id="1567552"/>
    <lineage>
        <taxon>Eukaryota</taxon>
        <taxon>Fungi</taxon>
        <taxon>Dikarya</taxon>
        <taxon>Ascomycota</taxon>
        <taxon>Pezizomycotina</taxon>
        <taxon>Sordariomycetes</taxon>
        <taxon>Hypocreomycetidae</taxon>
        <taxon>Hypocreales</taxon>
        <taxon>Hypocreaceae</taxon>
        <taxon>Trichoderma</taxon>
    </lineage>
</organism>
<evidence type="ECO:0000259" key="1">
    <source>
        <dbReference type="Pfam" id="PF01266"/>
    </source>
</evidence>
<evidence type="ECO:0000313" key="3">
    <source>
        <dbReference type="Proteomes" id="UP000801864"/>
    </source>
</evidence>
<accession>A0A9P4XBD5</accession>
<dbReference type="GO" id="GO:0005737">
    <property type="term" value="C:cytoplasm"/>
    <property type="evidence" value="ECO:0007669"/>
    <property type="project" value="TreeGrafter"/>
</dbReference>
<dbReference type="Pfam" id="PF01266">
    <property type="entry name" value="DAO"/>
    <property type="match status" value="1"/>
</dbReference>
<dbReference type="InterPro" id="IPR036188">
    <property type="entry name" value="FAD/NAD-bd_sf"/>
</dbReference>
<evidence type="ECO:0000313" key="2">
    <source>
        <dbReference type="EMBL" id="KAF3066660.1"/>
    </source>
</evidence>
<keyword evidence="3" id="KW-1185">Reference proteome</keyword>
<sequence>MANTTGPFPSSQSTTPFWRTQLDPIDEHRTTASLPGTCHVLIIGAGLSGASTAYHLVKDAKSSPASVVVLDARQVCSGATGRNGGHVKLAWPMITSLAKEHGVEKAAEVAQFHISQIYAMKEAIEKEKIDCDFALRRSYDVYLSKTEPEYANVLLDHQLMADVAVSKHVEFMDTKYAEQLTRTKDPKAALSVPACSLWPYKLGANLLSIAIKKGVNLQTNTCVTSVPATRSALGYYTVETSRGVIKARKVLFASNGYTAGILPEYRDKIVPWRGINSRIVVGECQIPPNLSNTYNLHNSPGTDDYINPRPDGSIIVGGAKTAYWHDKEQYYNNADDSTLIESAKQYFDGYMQRYFHDYTDTGAYTDMVWTGIMGRTPDSLPHIGAIPGRPDQFIMAGFNGAGMLHIFLSGRGMAKMLLDDIPFEETGIPSIFKTTQKRLNDTRKVKGYF</sequence>
<dbReference type="Gene3D" id="3.30.9.10">
    <property type="entry name" value="D-Amino Acid Oxidase, subunit A, domain 2"/>
    <property type="match status" value="1"/>
</dbReference>
<dbReference type="SUPFAM" id="SSF51905">
    <property type="entry name" value="FAD/NAD(P)-binding domain"/>
    <property type="match status" value="1"/>
</dbReference>
<dbReference type="AlphaFoldDB" id="A0A9P4XBD5"/>
<dbReference type="Gene3D" id="3.50.50.60">
    <property type="entry name" value="FAD/NAD(P)-binding domain"/>
    <property type="match status" value="1"/>
</dbReference>
<gene>
    <name evidence="2" type="ORF">CFAM422_008735</name>
</gene>
<proteinExistence type="predicted"/>
<dbReference type="InterPro" id="IPR006076">
    <property type="entry name" value="FAD-dep_OxRdtase"/>
</dbReference>
<dbReference type="Proteomes" id="UP000801864">
    <property type="component" value="Unassembled WGS sequence"/>
</dbReference>